<feature type="binding site" evidence="11">
    <location>
        <position position="281"/>
    </location>
    <ligand>
        <name>substrate</name>
    </ligand>
</feature>
<feature type="binding site" evidence="11">
    <location>
        <position position="316"/>
    </location>
    <ligand>
        <name>substrate</name>
    </ligand>
</feature>
<dbReference type="HAMAP" id="MF_00834">
    <property type="entry name" value="BioA"/>
    <property type="match status" value="1"/>
</dbReference>
<feature type="binding site" evidence="11">
    <location>
        <begin position="317"/>
        <end position="318"/>
    </location>
    <ligand>
        <name>pyridoxal 5'-phosphate</name>
        <dbReference type="ChEBI" id="CHEBI:597326"/>
    </ligand>
</feature>
<dbReference type="SUPFAM" id="SSF53383">
    <property type="entry name" value="PLP-dependent transferases"/>
    <property type="match status" value="1"/>
</dbReference>
<comment type="pathway">
    <text evidence="11">Cofactor biosynthesis; biotin biosynthesis; 7,8-diaminononanoate from 8-amino-7-oxononanoate (SAM route): step 1/1.</text>
</comment>
<evidence type="ECO:0000256" key="3">
    <source>
        <dbReference type="ARBA" id="ARBA00011738"/>
    </source>
</evidence>
<keyword evidence="7 11" id="KW-0949">S-adenosyl-L-methionine</keyword>
<feature type="site" description="Participates in the substrate recognition with KAPA and in a stacking interaction with the adenine ring of SAM" evidence="11">
    <location>
        <position position="16"/>
    </location>
</feature>
<evidence type="ECO:0000256" key="7">
    <source>
        <dbReference type="ARBA" id="ARBA00022691"/>
    </source>
</evidence>
<evidence type="ECO:0000256" key="9">
    <source>
        <dbReference type="ARBA" id="ARBA00022898"/>
    </source>
</evidence>
<dbReference type="AlphaFoldDB" id="A0A926DJ51"/>
<evidence type="ECO:0000256" key="2">
    <source>
        <dbReference type="ARBA" id="ARBA00004496"/>
    </source>
</evidence>
<comment type="similarity">
    <text evidence="10 11">Belongs to the class-III pyridoxal-phosphate-dependent aminotransferase family. BioA subfamily.</text>
</comment>
<feature type="binding site" evidence="11">
    <location>
        <position position="252"/>
    </location>
    <ligand>
        <name>pyridoxal 5'-phosphate</name>
        <dbReference type="ChEBI" id="CHEBI:597326"/>
    </ligand>
</feature>
<dbReference type="GO" id="GO:0004015">
    <property type="term" value="F:adenosylmethionine-8-amino-7-oxononanoate transaminase activity"/>
    <property type="evidence" value="ECO:0007669"/>
    <property type="project" value="UniProtKB-UniRule"/>
</dbReference>
<dbReference type="InterPro" id="IPR015422">
    <property type="entry name" value="PyrdxlP-dep_Trfase_small"/>
</dbReference>
<evidence type="ECO:0000256" key="11">
    <source>
        <dbReference type="HAMAP-Rule" id="MF_00834"/>
    </source>
</evidence>
<comment type="cofactor">
    <cofactor evidence="1 11">
        <name>pyridoxal 5'-phosphate</name>
        <dbReference type="ChEBI" id="CHEBI:597326"/>
    </cofactor>
</comment>
<dbReference type="Gene3D" id="3.90.1150.10">
    <property type="entry name" value="Aspartate Aminotransferase, domain 1"/>
    <property type="match status" value="1"/>
</dbReference>
<keyword evidence="4 11" id="KW-0963">Cytoplasm</keyword>
<accession>A0A926DJ51</accession>
<comment type="subcellular location">
    <subcellularLocation>
        <location evidence="2 11">Cytoplasm</location>
    </subcellularLocation>
</comment>
<dbReference type="NCBIfam" id="TIGR00508">
    <property type="entry name" value="bioA"/>
    <property type="match status" value="1"/>
</dbReference>
<sequence length="448" mass="50446">MQQWQERDLKHIWHPCSQMKDYEELPPIVIDHGRGVYLYDMEGKEYIDIVSSWWCNLLGHCNPKINEAMKQQMELLEHVIFANFTHQPAIRLCEELIRILPSGLTRFNFSDNGSAAVECALKMAFQYQYQTGHPERTRFMCLTEGYHGETIGALSVGSMDLYAKIYRPMLMDTLHIPAPDCYRCPYGKCRDSCHCECFAGAEEMFAAHGGETCAVIVEPLLQGSAGMRIYPPLYLKKLRQLCDSYGILLIADEIATGFGRTGKMFAFDHAGVSPDIMCISKGLTGGYIPMAITVTTENIYQAFYADYNEGKAFMHSHTYSGNPLGCAAALAVQKILREDRILEKAEARAPYLHGRLMEALGSHPHVGEIRHLGLINAIELVEDRESKQGFAGERRMGYQIYQRALKRGLLLRPLGNVLYFNPPLVIEENEMDAAVERCAAAVGEILPE</sequence>
<evidence type="ECO:0000256" key="6">
    <source>
        <dbReference type="ARBA" id="ARBA00022679"/>
    </source>
</evidence>
<dbReference type="InterPro" id="IPR049704">
    <property type="entry name" value="Aminotrans_3_PPA_site"/>
</dbReference>
<keyword evidence="9 11" id="KW-0663">Pyridoxal phosphate</keyword>
<keyword evidence="5 11" id="KW-0032">Aminotransferase</keyword>
<dbReference type="FunFam" id="3.40.640.10:FF:000078">
    <property type="entry name" value="Adenosylmethionine-8-amino-7-oxononanoate aminotransferase"/>
    <property type="match status" value="1"/>
</dbReference>
<dbReference type="InterPro" id="IPR005815">
    <property type="entry name" value="BioA"/>
</dbReference>
<evidence type="ECO:0000256" key="1">
    <source>
        <dbReference type="ARBA" id="ARBA00001933"/>
    </source>
</evidence>
<feature type="binding site" evidence="11">
    <location>
        <begin position="113"/>
        <end position="114"/>
    </location>
    <ligand>
        <name>pyridoxal 5'-phosphate</name>
        <dbReference type="ChEBI" id="CHEBI:597326"/>
    </ligand>
</feature>
<organism evidence="12 13">
    <name type="scientific">Guopingia tenuis</name>
    <dbReference type="NCBI Taxonomy" id="2763656"/>
    <lineage>
        <taxon>Bacteria</taxon>
        <taxon>Bacillati</taxon>
        <taxon>Bacillota</taxon>
        <taxon>Clostridia</taxon>
        <taxon>Christensenellales</taxon>
        <taxon>Christensenellaceae</taxon>
        <taxon>Guopingia</taxon>
    </lineage>
</organism>
<comment type="catalytic activity">
    <reaction evidence="11">
        <text>(8S)-8-amino-7-oxononanoate + S-adenosyl-L-methionine = S-adenosyl-4-methylsulfanyl-2-oxobutanoate + (7R,8S)-7,8-diammoniononanoate</text>
        <dbReference type="Rhea" id="RHEA:16861"/>
        <dbReference type="ChEBI" id="CHEBI:16490"/>
        <dbReference type="ChEBI" id="CHEBI:59789"/>
        <dbReference type="ChEBI" id="CHEBI:149468"/>
        <dbReference type="ChEBI" id="CHEBI:149469"/>
        <dbReference type="EC" id="2.6.1.62"/>
    </reaction>
</comment>
<dbReference type="PANTHER" id="PTHR42684:SF17">
    <property type="entry name" value="ADENOSYLMETHIONINE-8-AMINO-7-OXONONANOATE AMINOTRANSFERASE"/>
    <property type="match status" value="1"/>
</dbReference>
<dbReference type="GO" id="GO:0005737">
    <property type="term" value="C:cytoplasm"/>
    <property type="evidence" value="ECO:0007669"/>
    <property type="project" value="UniProtKB-SubCell"/>
</dbReference>
<dbReference type="PANTHER" id="PTHR42684">
    <property type="entry name" value="ADENOSYLMETHIONINE-8-AMINO-7-OXONONANOATE AMINOTRANSFERASE"/>
    <property type="match status" value="1"/>
</dbReference>
<dbReference type="CDD" id="cd00610">
    <property type="entry name" value="OAT_like"/>
    <property type="match status" value="1"/>
</dbReference>
<evidence type="ECO:0000256" key="4">
    <source>
        <dbReference type="ARBA" id="ARBA00022490"/>
    </source>
</evidence>
<evidence type="ECO:0000256" key="8">
    <source>
        <dbReference type="ARBA" id="ARBA00022756"/>
    </source>
</evidence>
<dbReference type="InterPro" id="IPR015424">
    <property type="entry name" value="PyrdxlP-dep_Trfase"/>
</dbReference>
<comment type="caution">
    <text evidence="12">The sequence shown here is derived from an EMBL/GenBank/DDBJ whole genome shotgun (WGS) entry which is preliminary data.</text>
</comment>
<dbReference type="EC" id="2.6.1.62" evidence="11"/>
<feature type="binding site" evidence="11">
    <location>
        <position position="146"/>
    </location>
    <ligand>
        <name>substrate</name>
    </ligand>
</feature>
<comment type="subunit">
    <text evidence="3 11">Homodimer.</text>
</comment>
<evidence type="ECO:0000313" key="12">
    <source>
        <dbReference type="EMBL" id="MBC8538229.1"/>
    </source>
</evidence>
<gene>
    <name evidence="11 12" type="primary">bioA</name>
    <name evidence="12" type="ORF">H8693_04705</name>
</gene>
<feature type="modified residue" description="N6-(pyridoxal phosphate)lysine" evidence="11">
    <location>
        <position position="281"/>
    </location>
</feature>
<dbReference type="InterPro" id="IPR005814">
    <property type="entry name" value="Aminotrans_3"/>
</dbReference>
<dbReference type="GO" id="GO:0030170">
    <property type="term" value="F:pyridoxal phosphate binding"/>
    <property type="evidence" value="ECO:0007669"/>
    <property type="project" value="UniProtKB-UniRule"/>
</dbReference>
<dbReference type="EMBL" id="JACRSS010000001">
    <property type="protein sequence ID" value="MBC8538229.1"/>
    <property type="molecule type" value="Genomic_DNA"/>
</dbReference>
<dbReference type="PIRSF" id="PIRSF000521">
    <property type="entry name" value="Transaminase_4ab_Lys_Orn"/>
    <property type="match status" value="1"/>
</dbReference>
<feature type="binding site" evidence="11">
    <location>
        <position position="412"/>
    </location>
    <ligand>
        <name>substrate</name>
    </ligand>
</feature>
<dbReference type="InterPro" id="IPR015421">
    <property type="entry name" value="PyrdxlP-dep_Trfase_major"/>
</dbReference>
<reference evidence="12" key="1">
    <citation type="submission" date="2020-08" db="EMBL/GenBank/DDBJ databases">
        <title>Genome public.</title>
        <authorList>
            <person name="Liu C."/>
            <person name="Sun Q."/>
        </authorList>
    </citation>
    <scope>NUCLEOTIDE SEQUENCE</scope>
    <source>
        <strain evidence="12">NSJ-63</strain>
    </source>
</reference>
<proteinExistence type="inferred from homology"/>
<dbReference type="Proteomes" id="UP000617951">
    <property type="component" value="Unassembled WGS sequence"/>
</dbReference>
<keyword evidence="8 11" id="KW-0093">Biotin biosynthesis</keyword>
<dbReference type="Gene3D" id="3.40.640.10">
    <property type="entry name" value="Type I PLP-dependent aspartate aminotransferase-like (Major domain)"/>
    <property type="match status" value="1"/>
</dbReference>
<evidence type="ECO:0000313" key="13">
    <source>
        <dbReference type="Proteomes" id="UP000617951"/>
    </source>
</evidence>
<comment type="function">
    <text evidence="11">Catalyzes the transfer of the alpha-amino group from S-adenosyl-L-methionine (SAM) to 7-keto-8-aminopelargonic acid (KAPA) to form 7,8-diaminopelargonic acid (DAPA). It is the only aminotransferase known to utilize SAM as an amino donor.</text>
</comment>
<keyword evidence="6 11" id="KW-0808">Transferase</keyword>
<dbReference type="NCBIfam" id="NF004624">
    <property type="entry name" value="PRK05964.1"/>
    <property type="match status" value="1"/>
</dbReference>
<dbReference type="PROSITE" id="PS00600">
    <property type="entry name" value="AA_TRANSFER_CLASS_3"/>
    <property type="match status" value="1"/>
</dbReference>
<dbReference type="Pfam" id="PF00202">
    <property type="entry name" value="Aminotran_3"/>
    <property type="match status" value="1"/>
</dbReference>
<name>A0A926DJ51_9FIRM</name>
<evidence type="ECO:0000256" key="5">
    <source>
        <dbReference type="ARBA" id="ARBA00022576"/>
    </source>
</evidence>
<dbReference type="GO" id="GO:0009102">
    <property type="term" value="P:biotin biosynthetic process"/>
    <property type="evidence" value="ECO:0007669"/>
    <property type="project" value="UniProtKB-UniRule"/>
</dbReference>
<protein>
    <recommendedName>
        <fullName evidence="11">Adenosylmethionine-8-amino-7-oxononanoate aminotransferase</fullName>
        <ecNumber evidence="11">2.6.1.62</ecNumber>
    </recommendedName>
    <alternativeName>
        <fullName evidence="11">7,8-diamino-pelargonic acid aminotransferase</fullName>
        <shortName evidence="11">DAPA AT</shortName>
        <shortName evidence="11">DAPA aminotransferase</shortName>
    </alternativeName>
    <alternativeName>
        <fullName evidence="11">7,8-diaminononanoate synthase</fullName>
        <shortName evidence="11">DANS</shortName>
    </alternativeName>
    <alternativeName>
        <fullName evidence="11">Diaminopelargonic acid synthase</fullName>
    </alternativeName>
</protein>
<evidence type="ECO:0000256" key="10">
    <source>
        <dbReference type="ARBA" id="ARBA00060970"/>
    </source>
</evidence>
<keyword evidence="13" id="KW-1185">Reference proteome</keyword>
<feature type="binding site" evidence="11">
    <location>
        <position position="53"/>
    </location>
    <ligand>
        <name>substrate</name>
    </ligand>
</feature>